<comment type="caution">
    <text evidence="1">The sequence shown here is derived from an EMBL/GenBank/DDBJ whole genome shotgun (WGS) entry which is preliminary data.</text>
</comment>
<accession>A0ABN3ALL6</accession>
<dbReference type="EMBL" id="BAAAQT010000005">
    <property type="protein sequence ID" value="GAA2172004.1"/>
    <property type="molecule type" value="Genomic_DNA"/>
</dbReference>
<evidence type="ECO:0008006" key="3">
    <source>
        <dbReference type="Google" id="ProtNLM"/>
    </source>
</evidence>
<dbReference type="SUPFAM" id="SSF56214">
    <property type="entry name" value="4'-phosphopantetheinyl transferase"/>
    <property type="match status" value="1"/>
</dbReference>
<keyword evidence="2" id="KW-1185">Reference proteome</keyword>
<dbReference type="Proteomes" id="UP001501599">
    <property type="component" value="Unassembled WGS sequence"/>
</dbReference>
<evidence type="ECO:0000313" key="1">
    <source>
        <dbReference type="EMBL" id="GAA2172004.1"/>
    </source>
</evidence>
<sequence>MTSAPTGTSIRWLPAAVATVDALRAMGADAAGHACPRCGSDAHGIPWARSGDMRLAASASRHGDLLLVATRPLTQGALGVDVESADAVVDAAVVLHPDERGVDPAWAWVAKEAIVKRLGTGLRTDPASLRLADFAVHRLEAPAGLVAALCLGPASEHP</sequence>
<reference evidence="1 2" key="1">
    <citation type="journal article" date="2019" name="Int. J. Syst. Evol. Microbiol.">
        <title>The Global Catalogue of Microorganisms (GCM) 10K type strain sequencing project: providing services to taxonomists for standard genome sequencing and annotation.</title>
        <authorList>
            <consortium name="The Broad Institute Genomics Platform"/>
            <consortium name="The Broad Institute Genome Sequencing Center for Infectious Disease"/>
            <person name="Wu L."/>
            <person name="Ma J."/>
        </authorList>
    </citation>
    <scope>NUCLEOTIDE SEQUENCE [LARGE SCALE GENOMIC DNA]</scope>
    <source>
        <strain evidence="1 2">JCM 16026</strain>
    </source>
</reference>
<dbReference type="InterPro" id="IPR037143">
    <property type="entry name" value="4-PPantetheinyl_Trfase_dom_sf"/>
</dbReference>
<evidence type="ECO:0000313" key="2">
    <source>
        <dbReference type="Proteomes" id="UP001501599"/>
    </source>
</evidence>
<protein>
    <recommendedName>
        <fullName evidence="3">4'-phosphopantetheinyl transferase domain-containing protein</fullName>
    </recommendedName>
</protein>
<dbReference type="RefSeq" id="WP_344340638.1">
    <property type="nucleotide sequence ID" value="NZ_BAAAQT010000005.1"/>
</dbReference>
<proteinExistence type="predicted"/>
<gene>
    <name evidence="1" type="ORF">GCM10009846_08220</name>
</gene>
<name>A0ABN3ALL6_9MICO</name>
<organism evidence="1 2">
    <name type="scientific">Agrococcus versicolor</name>
    <dbReference type="NCBI Taxonomy" id="501482"/>
    <lineage>
        <taxon>Bacteria</taxon>
        <taxon>Bacillati</taxon>
        <taxon>Actinomycetota</taxon>
        <taxon>Actinomycetes</taxon>
        <taxon>Micrococcales</taxon>
        <taxon>Microbacteriaceae</taxon>
        <taxon>Agrococcus</taxon>
    </lineage>
</organism>